<feature type="transmembrane region" description="Helical" evidence="1">
    <location>
        <begin position="7"/>
        <end position="27"/>
    </location>
</feature>
<feature type="transmembrane region" description="Helical" evidence="1">
    <location>
        <begin position="181"/>
        <end position="203"/>
    </location>
</feature>
<keyword evidence="1" id="KW-0472">Membrane</keyword>
<feature type="transmembrane region" description="Helical" evidence="1">
    <location>
        <begin position="39"/>
        <end position="68"/>
    </location>
</feature>
<feature type="transmembrane region" description="Helical" evidence="1">
    <location>
        <begin position="120"/>
        <end position="137"/>
    </location>
</feature>
<organism evidence="2 3">
    <name type="scientific">Selenihalanaerobacter shriftii</name>
    <dbReference type="NCBI Taxonomy" id="142842"/>
    <lineage>
        <taxon>Bacteria</taxon>
        <taxon>Bacillati</taxon>
        <taxon>Bacillota</taxon>
        <taxon>Clostridia</taxon>
        <taxon>Halanaerobiales</taxon>
        <taxon>Halobacteroidaceae</taxon>
        <taxon>Selenihalanaerobacter</taxon>
    </lineage>
</organism>
<dbReference type="PANTHER" id="PTHR37814:SF1">
    <property type="entry name" value="MEMBRANE PROTEIN"/>
    <property type="match status" value="1"/>
</dbReference>
<keyword evidence="1" id="KW-0812">Transmembrane</keyword>
<name>A0A1T4NMX0_9FIRM</name>
<dbReference type="EMBL" id="FUWM01000015">
    <property type="protein sequence ID" value="SJZ80543.1"/>
    <property type="molecule type" value="Genomic_DNA"/>
</dbReference>
<accession>A0A1T4NMX0</accession>
<evidence type="ECO:0000313" key="3">
    <source>
        <dbReference type="Proteomes" id="UP000190625"/>
    </source>
</evidence>
<evidence type="ECO:0000313" key="2">
    <source>
        <dbReference type="EMBL" id="SJZ80543.1"/>
    </source>
</evidence>
<dbReference type="Proteomes" id="UP000190625">
    <property type="component" value="Unassembled WGS sequence"/>
</dbReference>
<keyword evidence="1" id="KW-1133">Transmembrane helix</keyword>
<dbReference type="PANTHER" id="PTHR37814">
    <property type="entry name" value="CONSERVED MEMBRANE PROTEIN"/>
    <property type="match status" value="1"/>
</dbReference>
<dbReference type="RefSeq" id="WP_078810313.1">
    <property type="nucleotide sequence ID" value="NZ_FUWM01000015.1"/>
</dbReference>
<dbReference type="AlphaFoldDB" id="A0A1T4NMX0"/>
<proteinExistence type="predicted"/>
<reference evidence="3" key="1">
    <citation type="submission" date="2017-02" db="EMBL/GenBank/DDBJ databases">
        <authorList>
            <person name="Varghese N."/>
            <person name="Submissions S."/>
        </authorList>
    </citation>
    <scope>NUCLEOTIDE SEQUENCE [LARGE SCALE GENOMIC DNA]</scope>
    <source>
        <strain evidence="3">ATCC BAA-73</strain>
    </source>
</reference>
<feature type="transmembrane region" description="Helical" evidence="1">
    <location>
        <begin position="215"/>
        <end position="234"/>
    </location>
</feature>
<feature type="transmembrane region" description="Helical" evidence="1">
    <location>
        <begin position="319"/>
        <end position="340"/>
    </location>
</feature>
<evidence type="ECO:0000256" key="1">
    <source>
        <dbReference type="SAM" id="Phobius"/>
    </source>
</evidence>
<dbReference type="InterPro" id="IPR038728">
    <property type="entry name" value="YkvI-like"/>
</dbReference>
<feature type="transmembrane region" description="Helical" evidence="1">
    <location>
        <begin position="89"/>
        <end position="114"/>
    </location>
</feature>
<protein>
    <submittedName>
        <fullName evidence="2">Uncharacterized membrane protein YkvI</fullName>
    </submittedName>
</protein>
<keyword evidence="3" id="KW-1185">Reference proteome</keyword>
<feature type="transmembrane region" description="Helical" evidence="1">
    <location>
        <begin position="144"/>
        <end position="161"/>
    </location>
</feature>
<feature type="transmembrane region" description="Helical" evidence="1">
    <location>
        <begin position="260"/>
        <end position="283"/>
    </location>
</feature>
<sequence>MIEDYKAIFLIATTYVGAVIGAGFASGQEILQFFTLQGGWGYLGIIICGALFGILGYIIFTISLQFNLSTYDQLFYRLGDKMLGKFADLIILLFLFGSFIVMLSGSGEIFFTYFQLNKNFGIVLTLIIIIFAIKFGIQGVMNLNIVLIPGLVIIISITFLLNVDTNLNLNSYDNLLFNNWFFHAIIYVIYNFFLALPILVAIPTQINQKSLLKKGSFLAGGILAILALIINTLLVQNLELIKESQIPILEILNYQDNNIYILYSLVLWLAMITTATSSLYGLITRLKERYFISENRLLIIVIALSFILARFRFGILVATVYPVLGNVGGLIILYLFFNYIKQRIII</sequence>
<gene>
    <name evidence="2" type="ORF">SAMN02745118_01865</name>
</gene>
<dbReference type="OrthoDB" id="4424890at2"/>
<dbReference type="STRING" id="142842.SAMN02745118_01865"/>
<feature type="transmembrane region" description="Helical" evidence="1">
    <location>
        <begin position="295"/>
        <end position="313"/>
    </location>
</feature>